<comment type="caution">
    <text evidence="1">The sequence shown here is derived from an EMBL/GenBank/DDBJ whole genome shotgun (WGS) entry which is preliminary data.</text>
</comment>
<dbReference type="EMBL" id="MU394340">
    <property type="protein sequence ID" value="KAI6084209.1"/>
    <property type="molecule type" value="Genomic_DNA"/>
</dbReference>
<evidence type="ECO:0000313" key="1">
    <source>
        <dbReference type="EMBL" id="KAI6084209.1"/>
    </source>
</evidence>
<protein>
    <submittedName>
        <fullName evidence="1">Uncharacterized protein</fullName>
    </submittedName>
</protein>
<name>A0ACC0CUY6_9PEZI</name>
<gene>
    <name evidence="1" type="ORF">F4821DRAFT_243203</name>
</gene>
<organism evidence="1 2">
    <name type="scientific">Hypoxylon rubiginosum</name>
    <dbReference type="NCBI Taxonomy" id="110542"/>
    <lineage>
        <taxon>Eukaryota</taxon>
        <taxon>Fungi</taxon>
        <taxon>Dikarya</taxon>
        <taxon>Ascomycota</taxon>
        <taxon>Pezizomycotina</taxon>
        <taxon>Sordariomycetes</taxon>
        <taxon>Xylariomycetidae</taxon>
        <taxon>Xylariales</taxon>
        <taxon>Hypoxylaceae</taxon>
        <taxon>Hypoxylon</taxon>
    </lineage>
</organism>
<evidence type="ECO:0000313" key="2">
    <source>
        <dbReference type="Proteomes" id="UP001497680"/>
    </source>
</evidence>
<accession>A0ACC0CUY6</accession>
<keyword evidence="2" id="KW-1185">Reference proteome</keyword>
<reference evidence="1 2" key="1">
    <citation type="journal article" date="2022" name="New Phytol.">
        <title>Ecological generalism drives hyperdiversity of secondary metabolite gene clusters in xylarialean endophytes.</title>
        <authorList>
            <person name="Franco M.E.E."/>
            <person name="Wisecaver J.H."/>
            <person name="Arnold A.E."/>
            <person name="Ju Y.M."/>
            <person name="Slot J.C."/>
            <person name="Ahrendt S."/>
            <person name="Moore L.P."/>
            <person name="Eastman K.E."/>
            <person name="Scott K."/>
            <person name="Konkel Z."/>
            <person name="Mondo S.J."/>
            <person name="Kuo A."/>
            <person name="Hayes R.D."/>
            <person name="Haridas S."/>
            <person name="Andreopoulos B."/>
            <person name="Riley R."/>
            <person name="LaButti K."/>
            <person name="Pangilinan J."/>
            <person name="Lipzen A."/>
            <person name="Amirebrahimi M."/>
            <person name="Yan J."/>
            <person name="Adam C."/>
            <person name="Keymanesh K."/>
            <person name="Ng V."/>
            <person name="Louie K."/>
            <person name="Northen T."/>
            <person name="Drula E."/>
            <person name="Henrissat B."/>
            <person name="Hsieh H.M."/>
            <person name="Youens-Clark K."/>
            <person name="Lutzoni F."/>
            <person name="Miadlikowska J."/>
            <person name="Eastwood D.C."/>
            <person name="Hamelin R.C."/>
            <person name="Grigoriev I.V."/>
            <person name="U'Ren J.M."/>
        </authorList>
    </citation>
    <scope>NUCLEOTIDE SEQUENCE [LARGE SCALE GENOMIC DNA]</scope>
    <source>
        <strain evidence="1 2">ER1909</strain>
    </source>
</reference>
<sequence>MPPSYSSRRGQAVNVSQLLQDLNRIPEPPAQVSEENLRNLDEELAMFTNTNFIDWDASESQQRQPQPQQAASVSLETQTTTSPADEGNMGGDLSGFDFSLSSDFNSFDFHPYSAPNVPGFSDNLGNLQPIQPSPAFNASGSPQSAYPSVPQTGEKRKSTDAAITAPPRRQLSFEDQSRFAAEEDKRRRNTAASARFRIKKKAREQALEKREKELSDKVGSLEGRIQTLETENKWLRELVMEKTGGNDTLISTLLEKHTDKKAPGKESESNGKAEAEKAS</sequence>
<dbReference type="Proteomes" id="UP001497680">
    <property type="component" value="Unassembled WGS sequence"/>
</dbReference>
<proteinExistence type="predicted"/>